<dbReference type="CDD" id="cd04301">
    <property type="entry name" value="NAT_SF"/>
    <property type="match status" value="1"/>
</dbReference>
<dbReference type="SUPFAM" id="SSF55729">
    <property type="entry name" value="Acyl-CoA N-acyltransferases (Nat)"/>
    <property type="match status" value="1"/>
</dbReference>
<dbReference type="Gene3D" id="3.40.630.30">
    <property type="match status" value="1"/>
</dbReference>
<evidence type="ECO:0000313" key="5">
    <source>
        <dbReference type="Proteomes" id="UP001596001"/>
    </source>
</evidence>
<proteinExistence type="predicted"/>
<dbReference type="InterPro" id="IPR050832">
    <property type="entry name" value="Bact_Acetyltransf"/>
</dbReference>
<dbReference type="PANTHER" id="PTHR43877">
    <property type="entry name" value="AMINOALKYLPHOSPHONATE N-ACETYLTRANSFERASE-RELATED-RELATED"/>
    <property type="match status" value="1"/>
</dbReference>
<dbReference type="GO" id="GO:0016746">
    <property type="term" value="F:acyltransferase activity"/>
    <property type="evidence" value="ECO:0007669"/>
    <property type="project" value="UniProtKB-KW"/>
</dbReference>
<comment type="caution">
    <text evidence="4">The sequence shown here is derived from an EMBL/GenBank/DDBJ whole genome shotgun (WGS) entry which is preliminary data.</text>
</comment>
<reference evidence="5" key="1">
    <citation type="journal article" date="2019" name="Int. J. Syst. Evol. Microbiol.">
        <title>The Global Catalogue of Microorganisms (GCM) 10K type strain sequencing project: providing services to taxonomists for standard genome sequencing and annotation.</title>
        <authorList>
            <consortium name="The Broad Institute Genomics Platform"/>
            <consortium name="The Broad Institute Genome Sequencing Center for Infectious Disease"/>
            <person name="Wu L."/>
            <person name="Ma J."/>
        </authorList>
    </citation>
    <scope>NUCLEOTIDE SEQUENCE [LARGE SCALE GENOMIC DNA]</scope>
    <source>
        <strain evidence="5">CCUG 49452</strain>
    </source>
</reference>
<evidence type="ECO:0000256" key="2">
    <source>
        <dbReference type="ARBA" id="ARBA00023315"/>
    </source>
</evidence>
<dbReference type="Pfam" id="PF00583">
    <property type="entry name" value="Acetyltransf_1"/>
    <property type="match status" value="1"/>
</dbReference>
<gene>
    <name evidence="4" type="ORF">ACFO6X_04765</name>
</gene>
<keyword evidence="1 4" id="KW-0808">Transferase</keyword>
<dbReference type="EC" id="2.3.-.-" evidence="4"/>
<name>A0ABV9QBP8_9BURK</name>
<dbReference type="Proteomes" id="UP001596001">
    <property type="component" value="Unassembled WGS sequence"/>
</dbReference>
<dbReference type="EMBL" id="JBHSHJ010000003">
    <property type="protein sequence ID" value="MFC4788294.1"/>
    <property type="molecule type" value="Genomic_DNA"/>
</dbReference>
<dbReference type="PANTHER" id="PTHR43877:SF2">
    <property type="entry name" value="AMINOALKYLPHOSPHONATE N-ACETYLTRANSFERASE-RELATED"/>
    <property type="match status" value="1"/>
</dbReference>
<feature type="domain" description="N-acetyltransferase" evidence="3">
    <location>
        <begin position="1"/>
        <end position="146"/>
    </location>
</feature>
<sequence length="146" mass="16452">MFLPIQKSDIQKCASLYTQVFSSPPWSEPWTDEEADNRLRYLMDSKGFFGFLAEKDGKTIGFVLGTTEPFVGGNAFYLREMCVCPTEQGQGIGKELIAYLHTALVALDVSRSYLITQRGGHAARFYEKNGYIQEVDDAVYQADLKE</sequence>
<evidence type="ECO:0000256" key="1">
    <source>
        <dbReference type="ARBA" id="ARBA00022679"/>
    </source>
</evidence>
<dbReference type="PROSITE" id="PS51186">
    <property type="entry name" value="GNAT"/>
    <property type="match status" value="1"/>
</dbReference>
<keyword evidence="5" id="KW-1185">Reference proteome</keyword>
<evidence type="ECO:0000259" key="3">
    <source>
        <dbReference type="PROSITE" id="PS51186"/>
    </source>
</evidence>
<protein>
    <submittedName>
        <fullName evidence="4">GNAT family N-acetyltransferase</fullName>
        <ecNumber evidence="4">2.3.-.-</ecNumber>
    </submittedName>
</protein>
<evidence type="ECO:0000313" key="4">
    <source>
        <dbReference type="EMBL" id="MFC4788294.1"/>
    </source>
</evidence>
<keyword evidence="2 4" id="KW-0012">Acyltransferase</keyword>
<dbReference type="InterPro" id="IPR016181">
    <property type="entry name" value="Acyl_CoA_acyltransferase"/>
</dbReference>
<dbReference type="RefSeq" id="WP_382430594.1">
    <property type="nucleotide sequence ID" value="NZ_JBHSHJ010000003.1"/>
</dbReference>
<accession>A0ABV9QBP8</accession>
<organism evidence="4 5">
    <name type="scientific">Giesbergeria sinuosa</name>
    <dbReference type="NCBI Taxonomy" id="80883"/>
    <lineage>
        <taxon>Bacteria</taxon>
        <taxon>Pseudomonadati</taxon>
        <taxon>Pseudomonadota</taxon>
        <taxon>Betaproteobacteria</taxon>
        <taxon>Burkholderiales</taxon>
        <taxon>Comamonadaceae</taxon>
        <taxon>Giesbergeria</taxon>
    </lineage>
</organism>
<dbReference type="InterPro" id="IPR000182">
    <property type="entry name" value="GNAT_dom"/>
</dbReference>